<organism evidence="1 2">
    <name type="scientific">Mycena chlorophos</name>
    <name type="common">Agaric fungus</name>
    <name type="synonym">Agaricus chlorophos</name>
    <dbReference type="NCBI Taxonomy" id="658473"/>
    <lineage>
        <taxon>Eukaryota</taxon>
        <taxon>Fungi</taxon>
        <taxon>Dikarya</taxon>
        <taxon>Basidiomycota</taxon>
        <taxon>Agaricomycotina</taxon>
        <taxon>Agaricomycetes</taxon>
        <taxon>Agaricomycetidae</taxon>
        <taxon>Agaricales</taxon>
        <taxon>Marasmiineae</taxon>
        <taxon>Mycenaceae</taxon>
        <taxon>Mycena</taxon>
    </lineage>
</organism>
<gene>
    <name evidence="1" type="ORF">MCHLO_11795</name>
</gene>
<evidence type="ECO:0008006" key="3">
    <source>
        <dbReference type="Google" id="ProtNLM"/>
    </source>
</evidence>
<sequence length="387" mass="42446">MLQSLPPELLTEIFQRACTDSGFTGRSLSLVSRYIHTASAPFKYQSLALFGREQILGFASTLDALQTPPPTVFLYINGEESEKELNRMSQEAFADFHAAYRHLGPEPGQLYHDDAFEGLFDGLQQSAYRELAAFGRTLADAVVVILRSVAPALEVLHIALNEHATKQMAVASAGSLELPNLLDLTTCGGFPLAHSTLIGDQTMDTLPSLNPCPTIRLLNIITTPSQWFWTSKYFQNTGITTFAPDLTHLTISGLDGLAEQCLALDIGTSLGVDQALVHPTLNSANEIVPLPKSIKAVVLQPGPAPQVGRSGPDATQADVDDLLAHTEMVQAIRRLRQQDKRVVLLKALEKELVVGENHFWDEWLNKVQKGPGWWPLDEDFVDMTPVV</sequence>
<dbReference type="EMBL" id="DF848824">
    <property type="protein sequence ID" value="GAT54980.1"/>
    <property type="molecule type" value="Genomic_DNA"/>
</dbReference>
<protein>
    <recommendedName>
        <fullName evidence="3">F-box domain-containing protein</fullName>
    </recommendedName>
</protein>
<reference evidence="1" key="1">
    <citation type="submission" date="2014-09" db="EMBL/GenBank/DDBJ databases">
        <title>Genome sequence of the luminous mushroom Mycena chlorophos for searching fungal bioluminescence genes.</title>
        <authorList>
            <person name="Tanaka Y."/>
            <person name="Kasuga D."/>
            <person name="Oba Y."/>
            <person name="Hase S."/>
            <person name="Sato K."/>
            <person name="Oba Y."/>
            <person name="Sakakibara Y."/>
        </authorList>
    </citation>
    <scope>NUCLEOTIDE SEQUENCE</scope>
</reference>
<evidence type="ECO:0000313" key="1">
    <source>
        <dbReference type="EMBL" id="GAT54980.1"/>
    </source>
</evidence>
<name>A0ABQ0LV53_MYCCL</name>
<evidence type="ECO:0000313" key="2">
    <source>
        <dbReference type="Proteomes" id="UP000815677"/>
    </source>
</evidence>
<dbReference type="Proteomes" id="UP000815677">
    <property type="component" value="Unassembled WGS sequence"/>
</dbReference>
<proteinExistence type="predicted"/>
<accession>A0ABQ0LV53</accession>
<keyword evidence="2" id="KW-1185">Reference proteome</keyword>